<name>A0A9W8JX49_9AGAR</name>
<organism evidence="1 2">
    <name type="scientific">Agrocybe chaxingu</name>
    <dbReference type="NCBI Taxonomy" id="84603"/>
    <lineage>
        <taxon>Eukaryota</taxon>
        <taxon>Fungi</taxon>
        <taxon>Dikarya</taxon>
        <taxon>Basidiomycota</taxon>
        <taxon>Agaricomycotina</taxon>
        <taxon>Agaricomycetes</taxon>
        <taxon>Agaricomycetidae</taxon>
        <taxon>Agaricales</taxon>
        <taxon>Agaricineae</taxon>
        <taxon>Strophariaceae</taxon>
        <taxon>Agrocybe</taxon>
    </lineage>
</organism>
<sequence>MQSSFSTVGCLFTSSKPELIPFVPAAGYGGCLETPVISIHANPILIAWYLLLVSDGTSVYFRILMEARVPLALTYAFLHDRPLVICLRLMRDLLLLPNRDFDPVSTFRLSGTEEEVEEMLKRAMKLSMTSNMRNGIDVYLLYDILDPASPVVGEYDVFLERRD</sequence>
<comment type="caution">
    <text evidence="1">The sequence shown here is derived from an EMBL/GenBank/DDBJ whole genome shotgun (WGS) entry which is preliminary data.</text>
</comment>
<reference evidence="1" key="1">
    <citation type="submission" date="2022-07" db="EMBL/GenBank/DDBJ databases">
        <title>Genome Sequence of Agrocybe chaxingu.</title>
        <authorList>
            <person name="Buettner E."/>
        </authorList>
    </citation>
    <scope>NUCLEOTIDE SEQUENCE</scope>
    <source>
        <strain evidence="1">MP-N11</strain>
    </source>
</reference>
<evidence type="ECO:0000313" key="1">
    <source>
        <dbReference type="EMBL" id="KAJ3505165.1"/>
    </source>
</evidence>
<evidence type="ECO:0000313" key="2">
    <source>
        <dbReference type="Proteomes" id="UP001148786"/>
    </source>
</evidence>
<accession>A0A9W8JX49</accession>
<protein>
    <submittedName>
        <fullName evidence="1">Uncharacterized protein</fullName>
    </submittedName>
</protein>
<gene>
    <name evidence="1" type="ORF">NLJ89_g7554</name>
</gene>
<dbReference type="Proteomes" id="UP001148786">
    <property type="component" value="Unassembled WGS sequence"/>
</dbReference>
<proteinExistence type="predicted"/>
<keyword evidence="2" id="KW-1185">Reference proteome</keyword>
<dbReference type="AlphaFoldDB" id="A0A9W8JX49"/>
<dbReference type="EMBL" id="JANKHO010000916">
    <property type="protein sequence ID" value="KAJ3505165.1"/>
    <property type="molecule type" value="Genomic_DNA"/>
</dbReference>